<evidence type="ECO:0000313" key="1">
    <source>
        <dbReference type="EMBL" id="AAP58547.1"/>
    </source>
</evidence>
<name>Q7X317_9BACT</name>
<dbReference type="InterPro" id="IPR027417">
    <property type="entry name" value="P-loop_NTPase"/>
</dbReference>
<organism evidence="1">
    <name type="scientific">uncultured Acidobacteriota bacterium</name>
    <dbReference type="NCBI Taxonomy" id="171953"/>
    <lineage>
        <taxon>Bacteria</taxon>
        <taxon>Pseudomonadati</taxon>
        <taxon>Acidobacteriota</taxon>
        <taxon>environmental samples</taxon>
    </lineage>
</organism>
<accession>Q7X317</accession>
<dbReference type="EMBL" id="AY281355">
    <property type="protein sequence ID" value="AAP58547.1"/>
    <property type="molecule type" value="Genomic_DNA"/>
</dbReference>
<dbReference type="Gene3D" id="3.40.50.300">
    <property type="entry name" value="P-loop containing nucleotide triphosphate hydrolases"/>
    <property type="match status" value="1"/>
</dbReference>
<reference evidence="1" key="1">
    <citation type="journal article" date="2003" name="Mol. Microbiol.">
        <title>Acidobacteria form a coherent but highly diverse group within the bacterial domain: evidence from environmental genomics.</title>
        <authorList>
            <person name="Quaiser A."/>
            <person name="Ochsenreiter T."/>
            <person name="Lanz C."/>
            <person name="Schuster S.C."/>
            <person name="Treusch A.H."/>
            <person name="Eck J."/>
            <person name="Schleper C."/>
        </authorList>
    </citation>
    <scope>NUCLEOTIDE SEQUENCE</scope>
</reference>
<protein>
    <submittedName>
        <fullName evidence="1">Uncharacterized protein</fullName>
    </submittedName>
</protein>
<dbReference type="AlphaFoldDB" id="Q7X317"/>
<sequence>MSMPEASEHQFPFIVGVGGLTSEVGKTALICELLKAFPGWEAIKTTRGHYRSCGKDPQACCVSHLLKDEPVVMSGRELTYSPGKDTGRYWDAGAKNVHWVIATDDQVSKGIHEAIKRVHTRGVFVEGNSFARYIKPDVFVMAARSDSLKSKPSAREVLDRVSGFYFSDTTKPIDVDALNTRLSEARVTNSESARRFSALDLNEIISRIHEASEEFLKRNSKPENLDSHLIFA</sequence>
<proteinExistence type="predicted"/>